<evidence type="ECO:0000313" key="2">
    <source>
        <dbReference type="EMBL" id="TDG23219.1"/>
    </source>
</evidence>
<proteinExistence type="predicted"/>
<dbReference type="InterPro" id="IPR024400">
    <property type="entry name" value="DUF2635"/>
</dbReference>
<feature type="compositionally biased region" description="Polar residues" evidence="1">
    <location>
        <begin position="62"/>
        <end position="74"/>
    </location>
</feature>
<dbReference type="Pfam" id="PF10948">
    <property type="entry name" value="DUF2635"/>
    <property type="match status" value="1"/>
</dbReference>
<organism evidence="2 3">
    <name type="scientific">Paraburkholderia silviterrae</name>
    <dbReference type="NCBI Taxonomy" id="2528715"/>
    <lineage>
        <taxon>Bacteria</taxon>
        <taxon>Pseudomonadati</taxon>
        <taxon>Pseudomonadota</taxon>
        <taxon>Betaproteobacteria</taxon>
        <taxon>Burkholderiales</taxon>
        <taxon>Burkholderiaceae</taxon>
        <taxon>Paraburkholderia</taxon>
    </lineage>
</organism>
<evidence type="ECO:0000313" key="3">
    <source>
        <dbReference type="Proteomes" id="UP000295722"/>
    </source>
</evidence>
<feature type="region of interest" description="Disordered" evidence="1">
    <location>
        <begin position="45"/>
        <end position="74"/>
    </location>
</feature>
<accession>A0A4R5M9D6</accession>
<dbReference type="AlphaFoldDB" id="A0A4R5M9D6"/>
<dbReference type="EMBL" id="SMRP01000006">
    <property type="protein sequence ID" value="TDG23219.1"/>
    <property type="molecule type" value="Genomic_DNA"/>
</dbReference>
<dbReference type="RefSeq" id="WP_133195590.1">
    <property type="nucleotide sequence ID" value="NZ_JBHUCW010000009.1"/>
</dbReference>
<sequence>MKVYPVPGRRVRDPVTKQFLTASGLDVPETDLFWARRLRDEDVTLTVPKTDEAPTAPAAEQESASATHAGGEQS</sequence>
<name>A0A4R5M9D6_9BURK</name>
<protein>
    <submittedName>
        <fullName evidence="2">DUF2635 domain-containing protein</fullName>
    </submittedName>
</protein>
<evidence type="ECO:0000256" key="1">
    <source>
        <dbReference type="SAM" id="MobiDB-lite"/>
    </source>
</evidence>
<comment type="caution">
    <text evidence="2">The sequence shown here is derived from an EMBL/GenBank/DDBJ whole genome shotgun (WGS) entry which is preliminary data.</text>
</comment>
<dbReference type="Proteomes" id="UP000295722">
    <property type="component" value="Unassembled WGS sequence"/>
</dbReference>
<keyword evidence="3" id="KW-1185">Reference proteome</keyword>
<reference evidence="2 3" key="1">
    <citation type="submission" date="2019-03" db="EMBL/GenBank/DDBJ databases">
        <title>Paraburkholderia sp. 4M-K11, isolated from subtropical forest soil.</title>
        <authorList>
            <person name="Gao Z.-H."/>
            <person name="Qiu L.-H."/>
        </authorList>
    </citation>
    <scope>NUCLEOTIDE SEQUENCE [LARGE SCALE GENOMIC DNA]</scope>
    <source>
        <strain evidence="2 3">4M-K11</strain>
    </source>
</reference>
<dbReference type="OrthoDB" id="8689507at2"/>
<gene>
    <name evidence="2" type="ORF">EYW47_14910</name>
</gene>